<evidence type="ECO:0000256" key="4">
    <source>
        <dbReference type="ARBA" id="ARBA00023163"/>
    </source>
</evidence>
<reference evidence="6 7" key="1">
    <citation type="submission" date="2016-01" db="EMBL/GenBank/DDBJ databases">
        <authorList>
            <person name="Oliw E.H."/>
        </authorList>
    </citation>
    <scope>NUCLEOTIDE SEQUENCE [LARGE SCALE GENOMIC DNA]</scope>
    <source>
        <strain evidence="6">LMG 27134</strain>
    </source>
</reference>
<dbReference type="GO" id="GO:0003677">
    <property type="term" value="F:DNA binding"/>
    <property type="evidence" value="ECO:0007669"/>
    <property type="project" value="UniProtKB-KW"/>
</dbReference>
<dbReference type="InterPro" id="IPR000847">
    <property type="entry name" value="LysR_HTH_N"/>
</dbReference>
<dbReference type="PANTHER" id="PTHR30579">
    <property type="entry name" value="TRANSCRIPTIONAL REGULATOR"/>
    <property type="match status" value="1"/>
</dbReference>
<dbReference type="SUPFAM" id="SSF53850">
    <property type="entry name" value="Periplasmic binding protein-like II"/>
    <property type="match status" value="1"/>
</dbReference>
<feature type="domain" description="HTH lysR-type" evidence="5">
    <location>
        <begin position="4"/>
        <end position="61"/>
    </location>
</feature>
<dbReference type="RefSeq" id="WP_062089490.1">
    <property type="nucleotide sequence ID" value="NZ_FCOK02000038.1"/>
</dbReference>
<dbReference type="InterPro" id="IPR050176">
    <property type="entry name" value="LTTR"/>
</dbReference>
<dbReference type="PROSITE" id="PS50931">
    <property type="entry name" value="HTH_LYSR"/>
    <property type="match status" value="1"/>
</dbReference>
<sequence>MLQLDFDLLRTFVAIADAGSLTRAAAEVGRTQSAISMQLKRIEEIVDGAVLVRTARGVELTARGDRLLSHARRLVRAHDEALVDVTGRGLTGSIRLGCPEDYCTEFLPVVLRAIAAQHPRVALEVVCAPTPLLEKMLDARRLDVALVSLAPEGNLERVIRWEDLVWIASQDFFAPSDGPLQIALSVPETLDHQAARRALEAANVNYRVAYESVSKDGLLAIVRAGIAVAVLTRGAVPADLRIMPVGEMLPPLPHVGIAVVSYSGTVDSLLVENVKDLMTRTLRTMSPLAP</sequence>
<organism evidence="6 7">
    <name type="scientific">Caballeronia udeis</name>
    <dbReference type="NCBI Taxonomy" id="1232866"/>
    <lineage>
        <taxon>Bacteria</taxon>
        <taxon>Pseudomonadati</taxon>
        <taxon>Pseudomonadota</taxon>
        <taxon>Betaproteobacteria</taxon>
        <taxon>Burkholderiales</taxon>
        <taxon>Burkholderiaceae</taxon>
        <taxon>Caballeronia</taxon>
    </lineage>
</organism>
<gene>
    <name evidence="6" type="ORF">AWB69_05084</name>
</gene>
<dbReference type="InterPro" id="IPR036390">
    <property type="entry name" value="WH_DNA-bd_sf"/>
</dbReference>
<dbReference type="InterPro" id="IPR036388">
    <property type="entry name" value="WH-like_DNA-bd_sf"/>
</dbReference>
<protein>
    <submittedName>
        <fullName evidence="6">LysR family transcriptional regulator</fullName>
    </submittedName>
</protein>
<dbReference type="GO" id="GO:0003700">
    <property type="term" value="F:DNA-binding transcription factor activity"/>
    <property type="evidence" value="ECO:0007669"/>
    <property type="project" value="InterPro"/>
</dbReference>
<dbReference type="Gene3D" id="1.10.10.10">
    <property type="entry name" value="Winged helix-like DNA-binding domain superfamily/Winged helix DNA-binding domain"/>
    <property type="match status" value="1"/>
</dbReference>
<name>A0A158I0V1_9BURK</name>
<dbReference type="SUPFAM" id="SSF46785">
    <property type="entry name" value="Winged helix' DNA-binding domain"/>
    <property type="match status" value="1"/>
</dbReference>
<proteinExistence type="inferred from homology"/>
<dbReference type="InterPro" id="IPR005119">
    <property type="entry name" value="LysR_subst-bd"/>
</dbReference>
<evidence type="ECO:0000256" key="3">
    <source>
        <dbReference type="ARBA" id="ARBA00023125"/>
    </source>
</evidence>
<dbReference type="Proteomes" id="UP000054683">
    <property type="component" value="Unassembled WGS sequence"/>
</dbReference>
<keyword evidence="4" id="KW-0804">Transcription</keyword>
<dbReference type="Pfam" id="PF00126">
    <property type="entry name" value="HTH_1"/>
    <property type="match status" value="1"/>
</dbReference>
<comment type="similarity">
    <text evidence="1">Belongs to the LysR transcriptional regulatory family.</text>
</comment>
<keyword evidence="3" id="KW-0238">DNA-binding</keyword>
<accession>A0A158I0V1</accession>
<evidence type="ECO:0000313" key="6">
    <source>
        <dbReference type="EMBL" id="SAL50245.1"/>
    </source>
</evidence>
<evidence type="ECO:0000256" key="2">
    <source>
        <dbReference type="ARBA" id="ARBA00023015"/>
    </source>
</evidence>
<dbReference type="AlphaFoldDB" id="A0A158I0V1"/>
<evidence type="ECO:0000313" key="7">
    <source>
        <dbReference type="Proteomes" id="UP000054683"/>
    </source>
</evidence>
<dbReference type="Gene3D" id="3.40.190.10">
    <property type="entry name" value="Periplasmic binding protein-like II"/>
    <property type="match status" value="2"/>
</dbReference>
<dbReference type="PANTHER" id="PTHR30579:SF7">
    <property type="entry name" value="HTH-TYPE TRANSCRIPTIONAL REGULATOR LRHA-RELATED"/>
    <property type="match status" value="1"/>
</dbReference>
<evidence type="ECO:0000256" key="1">
    <source>
        <dbReference type="ARBA" id="ARBA00009437"/>
    </source>
</evidence>
<keyword evidence="2" id="KW-0805">Transcription regulation</keyword>
<dbReference type="EMBL" id="FCOK02000038">
    <property type="protein sequence ID" value="SAL50245.1"/>
    <property type="molecule type" value="Genomic_DNA"/>
</dbReference>
<dbReference type="Pfam" id="PF03466">
    <property type="entry name" value="LysR_substrate"/>
    <property type="match status" value="1"/>
</dbReference>
<evidence type="ECO:0000259" key="5">
    <source>
        <dbReference type="PROSITE" id="PS50931"/>
    </source>
</evidence>